<keyword evidence="5 9" id="KW-0418">Kinase</keyword>
<dbReference type="GO" id="GO:0005829">
    <property type="term" value="C:cytosol"/>
    <property type="evidence" value="ECO:0007669"/>
    <property type="project" value="TreeGrafter"/>
</dbReference>
<dbReference type="InterPro" id="IPR050861">
    <property type="entry name" value="Dihydroxyacetone_Kinase"/>
</dbReference>
<comment type="pathway">
    <text evidence="2">Polyol metabolism; glycerol degradation.</text>
</comment>
<keyword evidence="4 9" id="KW-0808">Transferase</keyword>
<evidence type="ECO:0000256" key="5">
    <source>
        <dbReference type="ARBA" id="ARBA00022777"/>
    </source>
</evidence>
<dbReference type="SUPFAM" id="SSF82549">
    <property type="entry name" value="DAK1/DegV-like"/>
    <property type="match status" value="1"/>
</dbReference>
<dbReference type="PROSITE" id="PS51481">
    <property type="entry name" value="DHAK"/>
    <property type="match status" value="1"/>
</dbReference>
<dbReference type="Gene3D" id="3.40.50.10440">
    <property type="entry name" value="Dihydroxyacetone kinase, domain 1"/>
    <property type="match status" value="1"/>
</dbReference>
<evidence type="ECO:0000313" key="10">
    <source>
        <dbReference type="Proteomes" id="UP000281708"/>
    </source>
</evidence>
<dbReference type="GO" id="GO:0019563">
    <property type="term" value="P:glycerol catabolic process"/>
    <property type="evidence" value="ECO:0007669"/>
    <property type="project" value="TreeGrafter"/>
</dbReference>
<proteinExistence type="predicted"/>
<sequence length="333" mass="34615">MKKIINDPDTVVADALLGIEEAYPQLRVDHENKVVYRGDERRPGKVGLVSGGGSGHEPLHGGFVGLGMLDAACAGEVFTSPVPDQMIAATKLVDDGAGVLQIVKNYTGDVMNFEMAAEMAAAETGVEVVSVVTDDDVAVQDSTFTAGRRGVGVTVLLEKIVGAAAEEGRDLAAVAELARKVNGNGRSMGLALTSCTVPAAGKPTFEIGEDEMELGVGIHGEPGRERVPMASAKEMAQLLVEPVLADLPFGSGDGVIAFVNGLGGTPLLELYVLYHEVRSILDQHGIGVARSLVGNYITSLDMAGASVTLLKADDELVGLWDAPVSTPGLRWGA</sequence>
<keyword evidence="6" id="KW-0319">Glycerol metabolism</keyword>
<accession>A0A3L8NX12</accession>
<dbReference type="RefSeq" id="WP_121807207.1">
    <property type="nucleotide sequence ID" value="NZ_RDBE01000010.1"/>
</dbReference>
<comment type="catalytic activity">
    <reaction evidence="1">
        <text>dihydroxyacetone + phosphoenolpyruvate = dihydroxyacetone phosphate + pyruvate</text>
        <dbReference type="Rhea" id="RHEA:18381"/>
        <dbReference type="ChEBI" id="CHEBI:15361"/>
        <dbReference type="ChEBI" id="CHEBI:16016"/>
        <dbReference type="ChEBI" id="CHEBI:57642"/>
        <dbReference type="ChEBI" id="CHEBI:58702"/>
        <dbReference type="EC" id="2.7.1.121"/>
    </reaction>
</comment>
<dbReference type="Pfam" id="PF02733">
    <property type="entry name" value="Dak1"/>
    <property type="match status" value="1"/>
</dbReference>
<dbReference type="InterPro" id="IPR012736">
    <property type="entry name" value="DhaK_1"/>
</dbReference>
<evidence type="ECO:0000313" key="9">
    <source>
        <dbReference type="EMBL" id="RLV47700.1"/>
    </source>
</evidence>
<evidence type="ECO:0000256" key="6">
    <source>
        <dbReference type="ARBA" id="ARBA00022798"/>
    </source>
</evidence>
<dbReference type="Proteomes" id="UP000281708">
    <property type="component" value="Unassembled WGS sequence"/>
</dbReference>
<dbReference type="GO" id="GO:0004371">
    <property type="term" value="F:glycerone kinase activity"/>
    <property type="evidence" value="ECO:0007669"/>
    <property type="project" value="InterPro"/>
</dbReference>
<protein>
    <recommendedName>
        <fullName evidence="3">phosphoenolpyruvate--glycerone phosphotransferase</fullName>
        <ecNumber evidence="3">2.7.1.121</ecNumber>
    </recommendedName>
</protein>
<name>A0A3L8NX12_9ACTN</name>
<comment type="caution">
    <text evidence="9">The sequence shown here is derived from an EMBL/GenBank/DDBJ whole genome shotgun (WGS) entry which is preliminary data.</text>
</comment>
<evidence type="ECO:0000256" key="1">
    <source>
        <dbReference type="ARBA" id="ARBA00001113"/>
    </source>
</evidence>
<dbReference type="InterPro" id="IPR004006">
    <property type="entry name" value="DhaK_dom"/>
</dbReference>
<reference evidence="9 10" key="1">
    <citation type="submission" date="2018-10" db="EMBL/GenBank/DDBJ databases">
        <title>Marmoricola sp. 4Q3S-7 whole genome shotgun sequence.</title>
        <authorList>
            <person name="Li F."/>
        </authorList>
    </citation>
    <scope>NUCLEOTIDE SEQUENCE [LARGE SCALE GENOMIC DNA]</scope>
    <source>
        <strain evidence="9 10">4Q3S-7</strain>
    </source>
</reference>
<dbReference type="FunFam" id="3.30.1180.20:FF:000002">
    <property type="entry name" value="Dihydroxyacetone kinase subunit DhaK"/>
    <property type="match status" value="1"/>
</dbReference>
<gene>
    <name evidence="9" type="primary">dhaK</name>
    <name evidence="9" type="ORF">D9V37_16245</name>
</gene>
<dbReference type="EC" id="2.7.1.121" evidence="3"/>
<dbReference type="EMBL" id="RDBE01000010">
    <property type="protein sequence ID" value="RLV47700.1"/>
    <property type="molecule type" value="Genomic_DNA"/>
</dbReference>
<dbReference type="GO" id="GO:0047324">
    <property type="term" value="F:phosphoenolpyruvate-glycerone phosphotransferase activity"/>
    <property type="evidence" value="ECO:0007669"/>
    <property type="project" value="UniProtKB-EC"/>
</dbReference>
<dbReference type="OrthoDB" id="9806345at2"/>
<evidence type="ECO:0000256" key="2">
    <source>
        <dbReference type="ARBA" id="ARBA00004745"/>
    </source>
</evidence>
<evidence type="ECO:0000259" key="8">
    <source>
        <dbReference type="PROSITE" id="PS51481"/>
    </source>
</evidence>
<evidence type="ECO:0000256" key="3">
    <source>
        <dbReference type="ARBA" id="ARBA00012095"/>
    </source>
</evidence>
<evidence type="ECO:0000256" key="4">
    <source>
        <dbReference type="ARBA" id="ARBA00022679"/>
    </source>
</evidence>
<dbReference type="PANTHER" id="PTHR28629">
    <property type="entry name" value="TRIOKINASE/FMN CYCLASE"/>
    <property type="match status" value="1"/>
</dbReference>
<dbReference type="NCBIfam" id="TIGR02363">
    <property type="entry name" value="dhaK1"/>
    <property type="match status" value="1"/>
</dbReference>
<dbReference type="FunFam" id="3.40.50.10440:FF:000001">
    <property type="entry name" value="Dihydroxyacetone kinase, DhaK subunit"/>
    <property type="match status" value="1"/>
</dbReference>
<dbReference type="AlphaFoldDB" id="A0A3L8NX12"/>
<keyword evidence="10" id="KW-1185">Reference proteome</keyword>
<feature type="domain" description="DhaK" evidence="8">
    <location>
        <begin position="7"/>
        <end position="331"/>
    </location>
</feature>
<organism evidence="9 10">
    <name type="scientific">Nocardioides mangrovicus</name>
    <dbReference type="NCBI Taxonomy" id="2478913"/>
    <lineage>
        <taxon>Bacteria</taxon>
        <taxon>Bacillati</taxon>
        <taxon>Actinomycetota</taxon>
        <taxon>Actinomycetes</taxon>
        <taxon>Propionibacteriales</taxon>
        <taxon>Nocardioidaceae</taxon>
        <taxon>Nocardioides</taxon>
    </lineage>
</organism>
<evidence type="ECO:0000256" key="7">
    <source>
        <dbReference type="ARBA" id="ARBA00046577"/>
    </source>
</evidence>
<dbReference type="Gene3D" id="3.30.1180.20">
    <property type="entry name" value="Dihydroxyacetone kinase, domain 2"/>
    <property type="match status" value="1"/>
</dbReference>
<comment type="subunit">
    <text evidence="7">Homodimer. The dihydroxyacetone kinase complex is composed of a homodimer of DhaM, a homodimer of DhaK and the subunit DhaL.</text>
</comment>
<dbReference type="PANTHER" id="PTHR28629:SF4">
    <property type="entry name" value="TRIOKINASE_FMN CYCLASE"/>
    <property type="match status" value="1"/>
</dbReference>